<keyword evidence="2" id="KW-1185">Reference proteome</keyword>
<dbReference type="Proteomes" id="UP000221165">
    <property type="component" value="Unassembled WGS sequence"/>
</dbReference>
<protein>
    <submittedName>
        <fullName evidence="1">Uncharacterized protein</fullName>
    </submittedName>
</protein>
<evidence type="ECO:0000313" key="1">
    <source>
        <dbReference type="EMBL" id="PHJ23870.1"/>
    </source>
</evidence>
<evidence type="ECO:0000313" key="2">
    <source>
        <dbReference type="Proteomes" id="UP000221165"/>
    </source>
</evidence>
<gene>
    <name evidence="1" type="ORF">CSUI_002282</name>
</gene>
<dbReference type="AlphaFoldDB" id="A0A2C6KUI7"/>
<accession>A0A2C6KUI7</accession>
<organism evidence="1 2">
    <name type="scientific">Cystoisospora suis</name>
    <dbReference type="NCBI Taxonomy" id="483139"/>
    <lineage>
        <taxon>Eukaryota</taxon>
        <taxon>Sar</taxon>
        <taxon>Alveolata</taxon>
        <taxon>Apicomplexa</taxon>
        <taxon>Conoidasida</taxon>
        <taxon>Coccidia</taxon>
        <taxon>Eucoccidiorida</taxon>
        <taxon>Eimeriorina</taxon>
        <taxon>Sarcocystidae</taxon>
        <taxon>Cystoisospora</taxon>
    </lineage>
</organism>
<dbReference type="RefSeq" id="XP_067925544.1">
    <property type="nucleotide sequence ID" value="XM_068062484.1"/>
</dbReference>
<proteinExistence type="predicted"/>
<sequence length="54" mass="6124">MLVFFSGLFRSNVCPCRACAASFLTRSILYESWKRIGIVSRKLTFGGRGYWGTL</sequence>
<dbReference type="VEuPathDB" id="ToxoDB:CSUI_002282"/>
<comment type="caution">
    <text evidence="1">The sequence shown here is derived from an EMBL/GenBank/DDBJ whole genome shotgun (WGS) entry which is preliminary data.</text>
</comment>
<dbReference type="EMBL" id="MIGC01000958">
    <property type="protein sequence ID" value="PHJ23870.1"/>
    <property type="molecule type" value="Genomic_DNA"/>
</dbReference>
<name>A0A2C6KUI7_9APIC</name>
<dbReference type="GeneID" id="94425695"/>
<reference evidence="1 2" key="1">
    <citation type="journal article" date="2017" name="Int. J. Parasitol.">
        <title>The genome of the protozoan parasite Cystoisospora suis and a reverse vaccinology approach to identify vaccine candidates.</title>
        <authorList>
            <person name="Palmieri N."/>
            <person name="Shrestha A."/>
            <person name="Ruttkowski B."/>
            <person name="Beck T."/>
            <person name="Vogl C."/>
            <person name="Tomley F."/>
            <person name="Blake D.P."/>
            <person name="Joachim A."/>
        </authorList>
    </citation>
    <scope>NUCLEOTIDE SEQUENCE [LARGE SCALE GENOMIC DNA]</scope>
    <source>
        <strain evidence="1 2">Wien I</strain>
    </source>
</reference>